<dbReference type="EMBL" id="GBRH01215631">
    <property type="protein sequence ID" value="JAD82264.1"/>
    <property type="molecule type" value="Transcribed_RNA"/>
</dbReference>
<name>A0A0A9D113_ARUDO</name>
<dbReference type="AlphaFoldDB" id="A0A0A9D113"/>
<protein>
    <submittedName>
        <fullName evidence="1">Uncharacterized protein</fullName>
    </submittedName>
</protein>
<proteinExistence type="predicted"/>
<organism evidence="1">
    <name type="scientific">Arundo donax</name>
    <name type="common">Giant reed</name>
    <name type="synonym">Donax arundinaceus</name>
    <dbReference type="NCBI Taxonomy" id="35708"/>
    <lineage>
        <taxon>Eukaryota</taxon>
        <taxon>Viridiplantae</taxon>
        <taxon>Streptophyta</taxon>
        <taxon>Embryophyta</taxon>
        <taxon>Tracheophyta</taxon>
        <taxon>Spermatophyta</taxon>
        <taxon>Magnoliopsida</taxon>
        <taxon>Liliopsida</taxon>
        <taxon>Poales</taxon>
        <taxon>Poaceae</taxon>
        <taxon>PACMAD clade</taxon>
        <taxon>Arundinoideae</taxon>
        <taxon>Arundineae</taxon>
        <taxon>Arundo</taxon>
    </lineage>
</organism>
<accession>A0A0A9D113</accession>
<reference evidence="1" key="1">
    <citation type="submission" date="2014-09" db="EMBL/GenBank/DDBJ databases">
        <authorList>
            <person name="Magalhaes I.L.F."/>
            <person name="Oliveira U."/>
            <person name="Santos F.R."/>
            <person name="Vidigal T.H.D.A."/>
            <person name="Brescovit A.D."/>
            <person name="Santos A.J."/>
        </authorList>
    </citation>
    <scope>NUCLEOTIDE SEQUENCE</scope>
    <source>
        <tissue evidence="1">Shoot tissue taken approximately 20 cm above the soil surface</tissue>
    </source>
</reference>
<reference evidence="1" key="2">
    <citation type="journal article" date="2015" name="Data Brief">
        <title>Shoot transcriptome of the giant reed, Arundo donax.</title>
        <authorList>
            <person name="Barrero R.A."/>
            <person name="Guerrero F.D."/>
            <person name="Moolhuijzen P."/>
            <person name="Goolsby J.A."/>
            <person name="Tidwell J."/>
            <person name="Bellgard S.E."/>
            <person name="Bellgard M.I."/>
        </authorList>
    </citation>
    <scope>NUCLEOTIDE SEQUENCE</scope>
    <source>
        <tissue evidence="1">Shoot tissue taken approximately 20 cm above the soil surface</tissue>
    </source>
</reference>
<evidence type="ECO:0000313" key="1">
    <source>
        <dbReference type="EMBL" id="JAD82264.1"/>
    </source>
</evidence>
<sequence length="116" mass="13208">MHFGSTKKCLPEDNICWKRHRHNCVICLSKAACTTKEVHNGAIVLHIWRNQHGIENPLPIIDKPSMVAPTQYGKVSYLIRLNPSRHFIKQPQSISPVPMHRKSLYCGIVGHKCAVF</sequence>